<dbReference type="EMBL" id="BQKI01000015">
    <property type="protein sequence ID" value="GJN07753.1"/>
    <property type="molecule type" value="Genomic_DNA"/>
</dbReference>
<reference evidence="1" key="2">
    <citation type="submission" date="2021-12" db="EMBL/GenBank/DDBJ databases">
        <title>Resequencing data analysis of finger millet.</title>
        <authorList>
            <person name="Hatakeyama M."/>
            <person name="Aluri S."/>
            <person name="Balachadran M.T."/>
            <person name="Sivarajan S.R."/>
            <person name="Poveda L."/>
            <person name="Shimizu-Inatsugi R."/>
            <person name="Schlapbach R."/>
            <person name="Sreeman S.M."/>
            <person name="Shimizu K.K."/>
        </authorList>
    </citation>
    <scope>NUCLEOTIDE SEQUENCE</scope>
</reference>
<comment type="caution">
    <text evidence="1">The sequence shown here is derived from an EMBL/GenBank/DDBJ whole genome shotgun (WGS) entry which is preliminary data.</text>
</comment>
<evidence type="ECO:0000313" key="2">
    <source>
        <dbReference type="Proteomes" id="UP001054889"/>
    </source>
</evidence>
<keyword evidence="2" id="KW-1185">Reference proteome</keyword>
<proteinExistence type="predicted"/>
<dbReference type="AlphaFoldDB" id="A0AAV5D9T1"/>
<dbReference type="Proteomes" id="UP001054889">
    <property type="component" value="Unassembled WGS sequence"/>
</dbReference>
<organism evidence="1 2">
    <name type="scientific">Eleusine coracana subsp. coracana</name>
    <dbReference type="NCBI Taxonomy" id="191504"/>
    <lineage>
        <taxon>Eukaryota</taxon>
        <taxon>Viridiplantae</taxon>
        <taxon>Streptophyta</taxon>
        <taxon>Embryophyta</taxon>
        <taxon>Tracheophyta</taxon>
        <taxon>Spermatophyta</taxon>
        <taxon>Magnoliopsida</taxon>
        <taxon>Liliopsida</taxon>
        <taxon>Poales</taxon>
        <taxon>Poaceae</taxon>
        <taxon>PACMAD clade</taxon>
        <taxon>Chloridoideae</taxon>
        <taxon>Cynodonteae</taxon>
        <taxon>Eleusininae</taxon>
        <taxon>Eleusine</taxon>
    </lineage>
</organism>
<gene>
    <name evidence="1" type="primary">ga25612</name>
    <name evidence="1" type="ORF">PR202_ga25612</name>
</gene>
<evidence type="ECO:0000313" key="1">
    <source>
        <dbReference type="EMBL" id="GJN07753.1"/>
    </source>
</evidence>
<name>A0AAV5D9T1_ELECO</name>
<sequence length="69" mass="7416">MAEVFAVRVPAAAGGNRPPPCGRISFHGIRDCIYLRSPTDDATSPPACDIQGELIWALCLEIACLNNFI</sequence>
<reference evidence="1" key="1">
    <citation type="journal article" date="2018" name="DNA Res.">
        <title>Multiple hybrid de novo genome assembly of finger millet, an orphan allotetraploid crop.</title>
        <authorList>
            <person name="Hatakeyama M."/>
            <person name="Aluri S."/>
            <person name="Balachadran M.T."/>
            <person name="Sivarajan S.R."/>
            <person name="Patrignani A."/>
            <person name="Gruter S."/>
            <person name="Poveda L."/>
            <person name="Shimizu-Inatsugi R."/>
            <person name="Baeten J."/>
            <person name="Francoijs K.J."/>
            <person name="Nataraja K.N."/>
            <person name="Reddy Y.A.N."/>
            <person name="Phadnis S."/>
            <person name="Ravikumar R.L."/>
            <person name="Schlapbach R."/>
            <person name="Sreeman S.M."/>
            <person name="Shimizu K.K."/>
        </authorList>
    </citation>
    <scope>NUCLEOTIDE SEQUENCE</scope>
</reference>
<protein>
    <submittedName>
        <fullName evidence="1">Uncharacterized protein</fullName>
    </submittedName>
</protein>
<accession>A0AAV5D9T1</accession>